<accession>A0A6G9W0T7</accession>
<sequence>MARYYSYGRGRYGRRYYRRGYRRYGGTSLRRYRSIQMNDNETKVMTFSTVSDLTISLSGGSAATSISPLGLLGGGGDSAGSNVRPSAGRAFFAGMMFDRFRFRSLSVSLRPKVMPSASATNYVVYAAWDRYSRTSNALSGFYSIRTDPSAKQVVWTPGGSGTPLRTWIYSTLRDRYQYIGIEHDNDLSRWYVPVLSPGGPVDSVFWPILLLAVEAVTAEATTVQLSVQSRITVEFQGGFSSTTLNYTPSTAAAAASARALTPDEIPNAQVTEL</sequence>
<dbReference type="EMBL" id="MN379567">
    <property type="protein sequence ID" value="QIR82162.1"/>
    <property type="molecule type" value="Genomic_DNA"/>
</dbReference>
<dbReference type="AlphaFoldDB" id="A0A6G9W0T7"/>
<evidence type="ECO:0000313" key="1">
    <source>
        <dbReference type="EMBL" id="QIR82162.1"/>
    </source>
</evidence>
<organism evidence="1">
    <name type="scientific">unidentified</name>
    <dbReference type="NCBI Taxonomy" id="32644"/>
    <lineage>
        <taxon>unclassified sequences</taxon>
    </lineage>
</organism>
<name>A0A6G9W0T7_9ZZZZ</name>
<reference evidence="1" key="1">
    <citation type="submission" date="2019-08" db="EMBL/GenBank/DDBJ databases">
        <title>Identification of single stranded DNA viruses in chicken tracheal swab swabs.</title>
        <authorList>
            <person name="Chrzastek K."/>
            <person name="Kapczynski D."/>
            <person name="Kulkarni A."/>
            <person name="Chappell L."/>
            <person name="Schmidlin K."/>
            <person name="Varsani A."/>
        </authorList>
    </citation>
    <scope>NUCLEOTIDE SEQUENCE</scope>
    <source>
        <strain evidence="1">Mg6_345</strain>
    </source>
</reference>
<proteinExistence type="predicted"/>
<protein>
    <submittedName>
        <fullName evidence="1">Uncharacterized protein</fullName>
    </submittedName>
</protein>